<reference evidence="2 3" key="2">
    <citation type="journal article" date="2012" name="Stand. Genomic Sci.">
        <title>Complete Genome Sequence of Clostridium clariflavum DSM 19732.</title>
        <authorList>
            <person name="Izquierdo J.A."/>
            <person name="Goodwin L."/>
            <person name="Davenport K.W."/>
            <person name="Teshima H."/>
            <person name="Bruce D."/>
            <person name="Detter C."/>
            <person name="Tapia R."/>
            <person name="Han S."/>
            <person name="Land M."/>
            <person name="Hauser L."/>
            <person name="Jeffries C.D."/>
            <person name="Han J."/>
            <person name="Pitluck S."/>
            <person name="Nolan M."/>
            <person name="Chen A."/>
            <person name="Huntemann M."/>
            <person name="Mavromatis K."/>
            <person name="Mikhailova N."/>
            <person name="Liolios K."/>
            <person name="Woyke T."/>
            <person name="Lynd L.R."/>
        </authorList>
    </citation>
    <scope>NUCLEOTIDE SEQUENCE [LARGE SCALE GENOMIC DNA]</scope>
    <source>
        <strain evidence="3">DSM 19732 / NBRC 101661 / EBR45</strain>
    </source>
</reference>
<name>G8LY05_ACECE</name>
<protein>
    <submittedName>
        <fullName evidence="2">Uncharacterized protein</fullName>
    </submittedName>
</protein>
<feature type="transmembrane region" description="Helical" evidence="1">
    <location>
        <begin position="67"/>
        <end position="84"/>
    </location>
</feature>
<feature type="transmembrane region" description="Helical" evidence="1">
    <location>
        <begin position="140"/>
        <end position="165"/>
    </location>
</feature>
<feature type="transmembrane region" description="Helical" evidence="1">
    <location>
        <begin position="7"/>
        <end position="27"/>
    </location>
</feature>
<dbReference type="Proteomes" id="UP000005435">
    <property type="component" value="Chromosome"/>
</dbReference>
<keyword evidence="1" id="KW-0812">Transmembrane</keyword>
<organism evidence="2 3">
    <name type="scientific">Acetivibrio clariflavus (strain DSM 19732 / NBRC 101661 / EBR45)</name>
    <name type="common">Clostridium clariflavum</name>
    <dbReference type="NCBI Taxonomy" id="720554"/>
    <lineage>
        <taxon>Bacteria</taxon>
        <taxon>Bacillati</taxon>
        <taxon>Bacillota</taxon>
        <taxon>Clostridia</taxon>
        <taxon>Eubacteriales</taxon>
        <taxon>Oscillospiraceae</taxon>
        <taxon>Acetivibrio</taxon>
    </lineage>
</organism>
<gene>
    <name evidence="2" type="ordered locus">Clocl_3442</name>
</gene>
<dbReference type="KEGG" id="ccl:Clocl_3442"/>
<dbReference type="EMBL" id="CP003065">
    <property type="protein sequence ID" value="AEV69937.1"/>
    <property type="molecule type" value="Genomic_DNA"/>
</dbReference>
<dbReference type="RefSeq" id="WP_014256466.1">
    <property type="nucleotide sequence ID" value="NC_016627.1"/>
</dbReference>
<proteinExistence type="predicted"/>
<sequence length="173" mass="19663" precursor="true">MKQKSILRLGIIGITNALTFAFIPPVFSLLSRLTYEATKKKGDNIIPSRFDMPLNASMISSSDIKNILLLLIVCIVAYINYKLIEKVLTNMCRDLKFIYSFIPIGCWIIIVSFLLITEIYNEYLMFATKDHGSFFGGSFINLLYILLLMLNGISLIISSMVAFFVSKHRQKNS</sequence>
<keyword evidence="1" id="KW-0472">Membrane</keyword>
<feature type="transmembrane region" description="Helical" evidence="1">
    <location>
        <begin position="96"/>
        <end position="120"/>
    </location>
</feature>
<dbReference type="AlphaFoldDB" id="G8LY05"/>
<dbReference type="HOGENOM" id="CLU_1544928_0_0_9"/>
<evidence type="ECO:0000256" key="1">
    <source>
        <dbReference type="SAM" id="Phobius"/>
    </source>
</evidence>
<keyword evidence="1" id="KW-1133">Transmembrane helix</keyword>
<accession>G8LY05</accession>
<evidence type="ECO:0000313" key="3">
    <source>
        <dbReference type="Proteomes" id="UP000005435"/>
    </source>
</evidence>
<keyword evidence="3" id="KW-1185">Reference proteome</keyword>
<reference evidence="3" key="1">
    <citation type="submission" date="2011-12" db="EMBL/GenBank/DDBJ databases">
        <title>Complete sequence of Clostridium clariflavum DSM 19732.</title>
        <authorList>
            <consortium name="US DOE Joint Genome Institute"/>
            <person name="Lucas S."/>
            <person name="Han J."/>
            <person name="Lapidus A."/>
            <person name="Cheng J.-F."/>
            <person name="Goodwin L."/>
            <person name="Pitluck S."/>
            <person name="Peters L."/>
            <person name="Teshima H."/>
            <person name="Detter J.C."/>
            <person name="Han C."/>
            <person name="Tapia R."/>
            <person name="Land M."/>
            <person name="Hauser L."/>
            <person name="Kyrpides N."/>
            <person name="Ivanova N."/>
            <person name="Pagani I."/>
            <person name="Kitzmiller T."/>
            <person name="Lynd L."/>
            <person name="Izquierdo J."/>
            <person name="Woyke T."/>
        </authorList>
    </citation>
    <scope>NUCLEOTIDE SEQUENCE [LARGE SCALE GENOMIC DNA]</scope>
    <source>
        <strain evidence="3">DSM 19732 / NBRC 101661 / EBR45</strain>
    </source>
</reference>
<evidence type="ECO:0000313" key="2">
    <source>
        <dbReference type="EMBL" id="AEV69937.1"/>
    </source>
</evidence>